<reference evidence="3" key="1">
    <citation type="submission" date="2013-05" db="EMBL/GenBank/DDBJ databases">
        <title>The Mitochondrial Genome of the medicinal plant Salvia miltiorrhiza.</title>
        <authorList>
            <person name="Qian J."/>
        </authorList>
    </citation>
    <scope>NUCLEOTIDE SEQUENCE</scope>
</reference>
<dbReference type="GeneID" id="18126390"/>
<accession>V9P5E1</accession>
<keyword evidence="3" id="KW-0496">Mitochondrion</keyword>
<feature type="transmembrane region" description="Helical" evidence="2">
    <location>
        <begin position="67"/>
        <end position="86"/>
    </location>
</feature>
<proteinExistence type="predicted"/>
<dbReference type="RefSeq" id="YP_008992381.1">
    <property type="nucleotide sequence ID" value="NC_023209.1"/>
</dbReference>
<dbReference type="AlphaFoldDB" id="V9P5E1"/>
<organism evidence="3">
    <name type="scientific">Salvia miltiorrhiza</name>
    <name type="common">Chinese sage</name>
    <dbReference type="NCBI Taxonomy" id="226208"/>
    <lineage>
        <taxon>Eukaryota</taxon>
        <taxon>Viridiplantae</taxon>
        <taxon>Streptophyta</taxon>
        <taxon>Embryophyta</taxon>
        <taxon>Tracheophyta</taxon>
        <taxon>Spermatophyta</taxon>
        <taxon>Magnoliopsida</taxon>
        <taxon>eudicotyledons</taxon>
        <taxon>Gunneridae</taxon>
        <taxon>Pentapetalae</taxon>
        <taxon>asterids</taxon>
        <taxon>lamiids</taxon>
        <taxon>Lamiales</taxon>
        <taxon>Lamiaceae</taxon>
        <taxon>Nepetoideae</taxon>
        <taxon>Mentheae</taxon>
        <taxon>Salviinae</taxon>
        <taxon>Salvia</taxon>
        <taxon>Salvia incertae sedis</taxon>
    </lineage>
</organism>
<gene>
    <name evidence="3" type="primary">orf214</name>
    <name evidence="3" type="ORF">Salmi_Mp115</name>
</gene>
<dbReference type="EMBL" id="KF177345">
    <property type="protein sequence ID" value="AGU16643.1"/>
    <property type="molecule type" value="Genomic_DNA"/>
</dbReference>
<sequence length="241" mass="27560">MPKWVRRKRKTRKGNPISVRNENSIIFFLMKFYFSFTNAYFFLLLGGSYSIFTSLPLVRDMPKESQIILYILTRFLFLFVIYKQLVDLGYAFMNELQQAVAPFLQPSGGIGGSSGQPPLPSDPFIPLVAPAPDDPEENPPGQPLFHQQQNDPAVGQQKLESVLVKHLKRHCRLVDVRKKYPQLNSTEVDSLYFAKNLAISQLDTDTKTDSEMEALADYLTKNAKKRKTLLDDFLAEYSKED</sequence>
<evidence type="ECO:0000256" key="2">
    <source>
        <dbReference type="SAM" id="Phobius"/>
    </source>
</evidence>
<keyword evidence="2" id="KW-1133">Transmembrane helix</keyword>
<dbReference type="KEGG" id="smil:18126390"/>
<geneLocation type="mitochondrion" evidence="3"/>
<feature type="region of interest" description="Disordered" evidence="1">
    <location>
        <begin position="124"/>
        <end position="151"/>
    </location>
</feature>
<keyword evidence="2" id="KW-0472">Membrane</keyword>
<evidence type="ECO:0000256" key="1">
    <source>
        <dbReference type="SAM" id="MobiDB-lite"/>
    </source>
</evidence>
<dbReference type="OrthoDB" id="1824193at2759"/>
<feature type="transmembrane region" description="Helical" evidence="2">
    <location>
        <begin position="25"/>
        <end position="47"/>
    </location>
</feature>
<evidence type="ECO:0000313" key="3">
    <source>
        <dbReference type="EMBL" id="AGU16643.1"/>
    </source>
</evidence>
<protein>
    <submittedName>
        <fullName evidence="3">Uncharacterized protein</fullName>
    </submittedName>
</protein>
<keyword evidence="2" id="KW-0812">Transmembrane</keyword>
<name>V9P5E1_SALMI</name>